<keyword evidence="1" id="KW-0812">Transmembrane</keyword>
<proteinExistence type="predicted"/>
<sequence>MNAMYEMAEFTKMETVQYRVSLNANSLKLIAVCAMALDHWATVFLPANSTGFWYIRMAGRIASPIMCFFIAEGYHYTSDLKRYIRRLLLFAVISHIPYNLCFGHNIFAVWESTDVMVSLLMGLIALSAYQKEGLPKGLKCLIITVCCLLAYSADWNYIAVFWILGFGIFHKNIRMQILSFTVVACGYLLQLAVYQVDTPLSCRLGVFLAIPFFLMYNGEMGRKSKIIKWGYYWFYPLHLVLLFLMRQI</sequence>
<organism evidence="2 3">
    <name type="scientific">Marvinbryantia formatexigens DSM 14469</name>
    <dbReference type="NCBI Taxonomy" id="478749"/>
    <lineage>
        <taxon>Bacteria</taxon>
        <taxon>Bacillati</taxon>
        <taxon>Bacillota</taxon>
        <taxon>Clostridia</taxon>
        <taxon>Lachnospirales</taxon>
        <taxon>Lachnospiraceae</taxon>
        <taxon>Marvinbryantia</taxon>
    </lineage>
</organism>
<dbReference type="RefSeq" id="WP_006861733.1">
    <property type="nucleotide sequence ID" value="NZ_ACCL02000008.1"/>
</dbReference>
<dbReference type="STRING" id="168384.SAMN05660368_00438"/>
<evidence type="ECO:0000313" key="2">
    <source>
        <dbReference type="EMBL" id="EET60873.1"/>
    </source>
</evidence>
<feature type="transmembrane region" description="Helical" evidence="1">
    <location>
        <begin position="83"/>
        <end position="100"/>
    </location>
</feature>
<name>C6LE90_9FIRM</name>
<dbReference type="eggNOG" id="ENOG502ZA45">
    <property type="taxonomic scope" value="Bacteria"/>
</dbReference>
<keyword evidence="3" id="KW-1185">Reference proteome</keyword>
<accession>C6LE90</accession>
<keyword evidence="1" id="KW-1133">Transmembrane helix</keyword>
<dbReference type="Proteomes" id="UP000005561">
    <property type="component" value="Unassembled WGS sequence"/>
</dbReference>
<dbReference type="AlphaFoldDB" id="C6LE90"/>
<feature type="transmembrane region" description="Helical" evidence="1">
    <location>
        <begin position="200"/>
        <end position="217"/>
    </location>
</feature>
<dbReference type="OrthoDB" id="9781069at2"/>
<feature type="transmembrane region" description="Helical" evidence="1">
    <location>
        <begin position="229"/>
        <end position="245"/>
    </location>
</feature>
<evidence type="ECO:0000256" key="1">
    <source>
        <dbReference type="SAM" id="Phobius"/>
    </source>
</evidence>
<dbReference type="Pfam" id="PF05857">
    <property type="entry name" value="TraX"/>
    <property type="match status" value="1"/>
</dbReference>
<feature type="transmembrane region" description="Helical" evidence="1">
    <location>
        <begin position="141"/>
        <end position="169"/>
    </location>
</feature>
<feature type="transmembrane region" description="Helical" evidence="1">
    <location>
        <begin position="175"/>
        <end position="193"/>
    </location>
</feature>
<feature type="transmembrane region" description="Helical" evidence="1">
    <location>
        <begin position="20"/>
        <end position="41"/>
    </location>
</feature>
<reference evidence="2" key="1">
    <citation type="submission" date="2009-07" db="EMBL/GenBank/DDBJ databases">
        <authorList>
            <person name="Weinstock G."/>
            <person name="Sodergren E."/>
            <person name="Clifton S."/>
            <person name="Fulton L."/>
            <person name="Fulton B."/>
            <person name="Courtney L."/>
            <person name="Fronick C."/>
            <person name="Harrison M."/>
            <person name="Strong C."/>
            <person name="Farmer C."/>
            <person name="Delahaunty K."/>
            <person name="Markovic C."/>
            <person name="Hall O."/>
            <person name="Minx P."/>
            <person name="Tomlinson C."/>
            <person name="Mitreva M."/>
            <person name="Nelson J."/>
            <person name="Hou S."/>
            <person name="Wollam A."/>
            <person name="Pepin K.H."/>
            <person name="Johnson M."/>
            <person name="Bhonagiri V."/>
            <person name="Nash W.E."/>
            <person name="Warren W."/>
            <person name="Chinwalla A."/>
            <person name="Mardis E.R."/>
            <person name="Wilson R.K."/>
        </authorList>
    </citation>
    <scope>NUCLEOTIDE SEQUENCE [LARGE SCALE GENOMIC DNA]</scope>
    <source>
        <strain evidence="2">DSM 14469</strain>
    </source>
</reference>
<protein>
    <submittedName>
        <fullName evidence="2">Protein TraX</fullName>
    </submittedName>
</protein>
<dbReference type="EMBL" id="ACCL02000008">
    <property type="protein sequence ID" value="EET60873.1"/>
    <property type="molecule type" value="Genomic_DNA"/>
</dbReference>
<gene>
    <name evidence="2" type="ORF">BRYFOR_06939</name>
</gene>
<evidence type="ECO:0000313" key="3">
    <source>
        <dbReference type="Proteomes" id="UP000005561"/>
    </source>
</evidence>
<feature type="transmembrane region" description="Helical" evidence="1">
    <location>
        <begin position="53"/>
        <end position="71"/>
    </location>
</feature>
<comment type="caution">
    <text evidence="2">The sequence shown here is derived from an EMBL/GenBank/DDBJ whole genome shotgun (WGS) entry which is preliminary data.</text>
</comment>
<dbReference type="InterPro" id="IPR008875">
    <property type="entry name" value="TraX"/>
</dbReference>
<keyword evidence="1" id="KW-0472">Membrane</keyword>